<dbReference type="PANTHER" id="PTHR48021">
    <property type="match status" value="1"/>
</dbReference>
<protein>
    <recommendedName>
        <fullName evidence="3">Major facilitator superfamily (MFS) profile domain-containing protein</fullName>
    </recommendedName>
</protein>
<feature type="transmembrane region" description="Helical" evidence="2">
    <location>
        <begin position="42"/>
        <end position="63"/>
    </location>
</feature>
<name>A0A6H5HGW6_9HEMI</name>
<evidence type="ECO:0000259" key="3">
    <source>
        <dbReference type="PROSITE" id="PS50850"/>
    </source>
</evidence>
<accession>A0A6H5HGW6</accession>
<feature type="non-terminal residue" evidence="4">
    <location>
        <position position="69"/>
    </location>
</feature>
<evidence type="ECO:0000313" key="5">
    <source>
        <dbReference type="Proteomes" id="UP000479000"/>
    </source>
</evidence>
<keyword evidence="2" id="KW-0472">Membrane</keyword>
<dbReference type="InterPro" id="IPR050549">
    <property type="entry name" value="MFS_Trehalose_Transporter"/>
</dbReference>
<dbReference type="OrthoDB" id="8192440at2759"/>
<dbReference type="AlphaFoldDB" id="A0A6H5HGW6"/>
<keyword evidence="2" id="KW-1133">Transmembrane helix</keyword>
<comment type="subcellular location">
    <subcellularLocation>
        <location evidence="1">Membrane</location>
        <topology evidence="1">Multi-pass membrane protein</topology>
    </subcellularLocation>
</comment>
<evidence type="ECO:0000256" key="2">
    <source>
        <dbReference type="SAM" id="Phobius"/>
    </source>
</evidence>
<dbReference type="Proteomes" id="UP000479000">
    <property type="component" value="Unassembled WGS sequence"/>
</dbReference>
<evidence type="ECO:0000256" key="1">
    <source>
        <dbReference type="ARBA" id="ARBA00004141"/>
    </source>
</evidence>
<dbReference type="PANTHER" id="PTHR48021:SF1">
    <property type="entry name" value="GH07001P-RELATED"/>
    <property type="match status" value="1"/>
</dbReference>
<keyword evidence="2" id="KW-0812">Transmembrane</keyword>
<proteinExistence type="predicted"/>
<reference evidence="4 5" key="1">
    <citation type="submission" date="2020-02" db="EMBL/GenBank/DDBJ databases">
        <authorList>
            <person name="Ferguson B K."/>
        </authorList>
    </citation>
    <scope>NUCLEOTIDE SEQUENCE [LARGE SCALE GENOMIC DNA]</scope>
</reference>
<sequence>MIPATMLVFSAGAIIGWSAPALPILEDQNSTISVHATPDQSSWIGSLLAIGAFIGALPAGSLADKLGRK</sequence>
<keyword evidence="5" id="KW-1185">Reference proteome</keyword>
<gene>
    <name evidence="4" type="ORF">NTEN_LOCUS21274</name>
</gene>
<feature type="domain" description="Major facilitator superfamily (MFS) profile" evidence="3">
    <location>
        <begin position="1"/>
        <end position="69"/>
    </location>
</feature>
<dbReference type="GO" id="GO:0016020">
    <property type="term" value="C:membrane"/>
    <property type="evidence" value="ECO:0007669"/>
    <property type="project" value="UniProtKB-SubCell"/>
</dbReference>
<dbReference type="InterPro" id="IPR020846">
    <property type="entry name" value="MFS_dom"/>
</dbReference>
<dbReference type="PROSITE" id="PS50850">
    <property type="entry name" value="MFS"/>
    <property type="match status" value="1"/>
</dbReference>
<organism evidence="4 5">
    <name type="scientific">Nesidiocoris tenuis</name>
    <dbReference type="NCBI Taxonomy" id="355587"/>
    <lineage>
        <taxon>Eukaryota</taxon>
        <taxon>Metazoa</taxon>
        <taxon>Ecdysozoa</taxon>
        <taxon>Arthropoda</taxon>
        <taxon>Hexapoda</taxon>
        <taxon>Insecta</taxon>
        <taxon>Pterygota</taxon>
        <taxon>Neoptera</taxon>
        <taxon>Paraneoptera</taxon>
        <taxon>Hemiptera</taxon>
        <taxon>Heteroptera</taxon>
        <taxon>Panheteroptera</taxon>
        <taxon>Cimicomorpha</taxon>
        <taxon>Miridae</taxon>
        <taxon>Dicyphina</taxon>
        <taxon>Nesidiocoris</taxon>
    </lineage>
</organism>
<dbReference type="SUPFAM" id="SSF103473">
    <property type="entry name" value="MFS general substrate transporter"/>
    <property type="match status" value="1"/>
</dbReference>
<evidence type="ECO:0000313" key="4">
    <source>
        <dbReference type="EMBL" id="CAB0017235.1"/>
    </source>
</evidence>
<dbReference type="EMBL" id="CADCXU010031023">
    <property type="protein sequence ID" value="CAB0017235.1"/>
    <property type="molecule type" value="Genomic_DNA"/>
</dbReference>
<dbReference type="GO" id="GO:0022857">
    <property type="term" value="F:transmembrane transporter activity"/>
    <property type="evidence" value="ECO:0007669"/>
    <property type="project" value="InterPro"/>
</dbReference>
<dbReference type="InterPro" id="IPR036259">
    <property type="entry name" value="MFS_trans_sf"/>
</dbReference>
<dbReference type="Gene3D" id="1.20.1250.20">
    <property type="entry name" value="MFS general substrate transporter like domains"/>
    <property type="match status" value="1"/>
</dbReference>